<name>R0IXB9_EXST2</name>
<dbReference type="OrthoDB" id="5278621at2759"/>
<dbReference type="AlphaFoldDB" id="R0IXB9"/>
<dbReference type="EMBL" id="KB908515">
    <property type="protein sequence ID" value="EOA89445.1"/>
    <property type="molecule type" value="Genomic_DNA"/>
</dbReference>
<proteinExistence type="predicted"/>
<evidence type="ECO:0000313" key="2">
    <source>
        <dbReference type="EMBL" id="EOA89445.1"/>
    </source>
</evidence>
<dbReference type="eggNOG" id="ENOG502SAHA">
    <property type="taxonomic scope" value="Eukaryota"/>
</dbReference>
<evidence type="ECO:0000313" key="3">
    <source>
        <dbReference type="Proteomes" id="UP000016935"/>
    </source>
</evidence>
<dbReference type="GeneID" id="19400350"/>
<sequence>MSKSTGPLLEQLGVGTSSQSTPNTSTNMAHNKDNSSGSTMTSTADTLGANKTTNAIPQENPSVLSSAGVIGKNFNPDGAIGQAGSSIGGPFAADGVVGSQFDARQNGIAGLVERAVDGPRNPAGSSK</sequence>
<feature type="compositionally biased region" description="Polar residues" evidence="1">
    <location>
        <begin position="34"/>
        <end position="61"/>
    </location>
</feature>
<reference evidence="2 3" key="1">
    <citation type="journal article" date="2012" name="PLoS Pathog.">
        <title>Diverse lifestyles and strategies of plant pathogenesis encoded in the genomes of eighteen Dothideomycetes fungi.</title>
        <authorList>
            <person name="Ohm R.A."/>
            <person name="Feau N."/>
            <person name="Henrissat B."/>
            <person name="Schoch C.L."/>
            <person name="Horwitz B.A."/>
            <person name="Barry K.W."/>
            <person name="Condon B.J."/>
            <person name="Copeland A.C."/>
            <person name="Dhillon B."/>
            <person name="Glaser F."/>
            <person name="Hesse C.N."/>
            <person name="Kosti I."/>
            <person name="LaButti K."/>
            <person name="Lindquist E.A."/>
            <person name="Lucas S."/>
            <person name="Salamov A.A."/>
            <person name="Bradshaw R.E."/>
            <person name="Ciuffetti L."/>
            <person name="Hamelin R.C."/>
            <person name="Kema G.H.J."/>
            <person name="Lawrence C."/>
            <person name="Scott J.A."/>
            <person name="Spatafora J.W."/>
            <person name="Turgeon B.G."/>
            <person name="de Wit P.J.G.M."/>
            <person name="Zhong S."/>
            <person name="Goodwin S.B."/>
            <person name="Grigoriev I.V."/>
        </authorList>
    </citation>
    <scope>NUCLEOTIDE SEQUENCE [LARGE SCALE GENOMIC DNA]</scope>
    <source>
        <strain evidence="3">28A</strain>
    </source>
</reference>
<dbReference type="RefSeq" id="XP_008023217.1">
    <property type="nucleotide sequence ID" value="XM_008025026.1"/>
</dbReference>
<dbReference type="Proteomes" id="UP000016935">
    <property type="component" value="Unassembled WGS sequence"/>
</dbReference>
<feature type="non-terminal residue" evidence="2">
    <location>
        <position position="1"/>
    </location>
</feature>
<feature type="compositionally biased region" description="Low complexity" evidence="1">
    <location>
        <begin position="16"/>
        <end position="27"/>
    </location>
</feature>
<gene>
    <name evidence="2" type="ORF">SETTUDRAFT_167911</name>
</gene>
<protein>
    <submittedName>
        <fullName evidence="2">Uncharacterized protein</fullName>
    </submittedName>
</protein>
<reference evidence="2 3" key="2">
    <citation type="journal article" date="2013" name="PLoS Genet.">
        <title>Comparative genome structure, secondary metabolite, and effector coding capacity across Cochliobolus pathogens.</title>
        <authorList>
            <person name="Condon B.J."/>
            <person name="Leng Y."/>
            <person name="Wu D."/>
            <person name="Bushley K.E."/>
            <person name="Ohm R.A."/>
            <person name="Otillar R."/>
            <person name="Martin J."/>
            <person name="Schackwitz W."/>
            <person name="Grimwood J."/>
            <person name="MohdZainudin N."/>
            <person name="Xue C."/>
            <person name="Wang R."/>
            <person name="Manning V.A."/>
            <person name="Dhillon B."/>
            <person name="Tu Z.J."/>
            <person name="Steffenson B.J."/>
            <person name="Salamov A."/>
            <person name="Sun H."/>
            <person name="Lowry S."/>
            <person name="LaButti K."/>
            <person name="Han J."/>
            <person name="Copeland A."/>
            <person name="Lindquist E."/>
            <person name="Barry K."/>
            <person name="Schmutz J."/>
            <person name="Baker S.E."/>
            <person name="Ciuffetti L.M."/>
            <person name="Grigoriev I.V."/>
            <person name="Zhong S."/>
            <person name="Turgeon B.G."/>
        </authorList>
    </citation>
    <scope>NUCLEOTIDE SEQUENCE [LARGE SCALE GENOMIC DNA]</scope>
    <source>
        <strain evidence="3">28A</strain>
    </source>
</reference>
<organism evidence="2 3">
    <name type="scientific">Exserohilum turcicum (strain 28A)</name>
    <name type="common">Northern leaf blight fungus</name>
    <name type="synonym">Setosphaeria turcica</name>
    <dbReference type="NCBI Taxonomy" id="671987"/>
    <lineage>
        <taxon>Eukaryota</taxon>
        <taxon>Fungi</taxon>
        <taxon>Dikarya</taxon>
        <taxon>Ascomycota</taxon>
        <taxon>Pezizomycotina</taxon>
        <taxon>Dothideomycetes</taxon>
        <taxon>Pleosporomycetidae</taxon>
        <taxon>Pleosporales</taxon>
        <taxon>Pleosporineae</taxon>
        <taxon>Pleosporaceae</taxon>
        <taxon>Exserohilum</taxon>
    </lineage>
</organism>
<evidence type="ECO:0000256" key="1">
    <source>
        <dbReference type="SAM" id="MobiDB-lite"/>
    </source>
</evidence>
<keyword evidence="3" id="KW-1185">Reference proteome</keyword>
<feature type="region of interest" description="Disordered" evidence="1">
    <location>
        <begin position="1"/>
        <end position="61"/>
    </location>
</feature>
<dbReference type="HOGENOM" id="CLU_163486_0_0_1"/>
<accession>R0IXB9</accession>